<protein>
    <submittedName>
        <fullName evidence="4">Acyltransferase family protein</fullName>
    </submittedName>
</protein>
<evidence type="ECO:0000259" key="2">
    <source>
        <dbReference type="Pfam" id="PF01757"/>
    </source>
</evidence>
<evidence type="ECO:0000313" key="4">
    <source>
        <dbReference type="EMBL" id="MXQ12665.1"/>
    </source>
</evidence>
<dbReference type="Pfam" id="PF19040">
    <property type="entry name" value="SGNH"/>
    <property type="match status" value="1"/>
</dbReference>
<dbReference type="Pfam" id="PF01757">
    <property type="entry name" value="Acyl_transf_3"/>
    <property type="match status" value="1"/>
</dbReference>
<evidence type="ECO:0000259" key="3">
    <source>
        <dbReference type="Pfam" id="PF19040"/>
    </source>
</evidence>
<reference evidence="4 5" key="2">
    <citation type="submission" date="2020-01" db="EMBL/GenBank/DDBJ databases">
        <title>Microvirga sp. nov., an arsenate reduction bacterium isolated from Tibet hotspring sediments.</title>
        <authorList>
            <person name="Xian W.-D."/>
            <person name="Li W.-J."/>
        </authorList>
    </citation>
    <scope>NUCLEOTIDE SEQUENCE [LARGE SCALE GENOMIC DNA]</scope>
    <source>
        <strain evidence="4 5">KCTC 23863</strain>
    </source>
</reference>
<dbReference type="OrthoDB" id="9796461at2"/>
<dbReference type="InterPro" id="IPR043968">
    <property type="entry name" value="SGNH"/>
</dbReference>
<feature type="transmembrane region" description="Helical" evidence="1">
    <location>
        <begin position="165"/>
        <end position="184"/>
    </location>
</feature>
<keyword evidence="5" id="KW-1185">Reference proteome</keyword>
<dbReference type="RefSeq" id="WP_160885250.1">
    <property type="nucleotide sequence ID" value="NZ_WURB01000009.1"/>
</dbReference>
<accession>A0A7X3SPV7</accession>
<keyword evidence="1" id="KW-0812">Transmembrane</keyword>
<dbReference type="AlphaFoldDB" id="A0A7X3SPV7"/>
<dbReference type="PANTHER" id="PTHR23028">
    <property type="entry name" value="ACETYLTRANSFERASE"/>
    <property type="match status" value="1"/>
</dbReference>
<dbReference type="PANTHER" id="PTHR23028:SF53">
    <property type="entry name" value="ACYL_TRANSF_3 DOMAIN-CONTAINING PROTEIN"/>
    <property type="match status" value="1"/>
</dbReference>
<feature type="domain" description="Acyltransferase 3" evidence="2">
    <location>
        <begin position="7"/>
        <end position="326"/>
    </location>
</feature>
<dbReference type="InterPro" id="IPR002656">
    <property type="entry name" value="Acyl_transf_3_dom"/>
</dbReference>
<evidence type="ECO:0000313" key="5">
    <source>
        <dbReference type="Proteomes" id="UP000436483"/>
    </source>
</evidence>
<gene>
    <name evidence="4" type="ORF">GR328_14600</name>
</gene>
<evidence type="ECO:0000256" key="1">
    <source>
        <dbReference type="SAM" id="Phobius"/>
    </source>
</evidence>
<organism evidence="4 5">
    <name type="scientific">Microvirga makkahensis</name>
    <dbReference type="NCBI Taxonomy" id="1128670"/>
    <lineage>
        <taxon>Bacteria</taxon>
        <taxon>Pseudomonadati</taxon>
        <taxon>Pseudomonadota</taxon>
        <taxon>Alphaproteobacteria</taxon>
        <taxon>Hyphomicrobiales</taxon>
        <taxon>Methylobacteriaceae</taxon>
        <taxon>Microvirga</taxon>
    </lineage>
</organism>
<dbReference type="EMBL" id="WURB01000009">
    <property type="protein sequence ID" value="MXQ12665.1"/>
    <property type="molecule type" value="Genomic_DNA"/>
</dbReference>
<keyword evidence="4" id="KW-0808">Transferase</keyword>
<keyword evidence="4" id="KW-0012">Acyltransferase</keyword>
<feature type="transmembrane region" description="Helical" evidence="1">
    <location>
        <begin position="35"/>
        <end position="53"/>
    </location>
</feature>
<dbReference type="Proteomes" id="UP000436483">
    <property type="component" value="Unassembled WGS sequence"/>
</dbReference>
<name>A0A7X3SPV7_9HYPH</name>
<keyword evidence="1" id="KW-1133">Transmembrane helix</keyword>
<feature type="transmembrane region" description="Helical" evidence="1">
    <location>
        <begin position="105"/>
        <end position="124"/>
    </location>
</feature>
<dbReference type="GO" id="GO:0016747">
    <property type="term" value="F:acyltransferase activity, transferring groups other than amino-acyl groups"/>
    <property type="evidence" value="ECO:0007669"/>
    <property type="project" value="InterPro"/>
</dbReference>
<feature type="transmembrane region" description="Helical" evidence="1">
    <location>
        <begin position="220"/>
        <end position="240"/>
    </location>
</feature>
<feature type="transmembrane region" description="Helical" evidence="1">
    <location>
        <begin position="309"/>
        <end position="329"/>
    </location>
</feature>
<feature type="domain" description="SGNH" evidence="3">
    <location>
        <begin position="410"/>
        <end position="621"/>
    </location>
</feature>
<feature type="transmembrane region" description="Helical" evidence="1">
    <location>
        <begin position="74"/>
        <end position="93"/>
    </location>
</feature>
<comment type="caution">
    <text evidence="4">The sequence shown here is derived from an EMBL/GenBank/DDBJ whole genome shotgun (WGS) entry which is preliminary data.</text>
</comment>
<reference evidence="4 5" key="1">
    <citation type="submission" date="2019-12" db="EMBL/GenBank/DDBJ databases">
        <authorList>
            <person name="Yuan C.-G."/>
        </authorList>
    </citation>
    <scope>NUCLEOTIDE SEQUENCE [LARGE SCALE GENOMIC DNA]</scope>
    <source>
        <strain evidence="4 5">KCTC 23863</strain>
    </source>
</reference>
<feature type="transmembrane region" description="Helical" evidence="1">
    <location>
        <begin position="277"/>
        <end position="303"/>
    </location>
</feature>
<dbReference type="InterPro" id="IPR050879">
    <property type="entry name" value="Acyltransferase_3"/>
</dbReference>
<feature type="transmembrane region" description="Helical" evidence="1">
    <location>
        <begin position="345"/>
        <end position="365"/>
    </location>
</feature>
<dbReference type="GO" id="GO:0016020">
    <property type="term" value="C:membrane"/>
    <property type="evidence" value="ECO:0007669"/>
    <property type="project" value="TreeGrafter"/>
</dbReference>
<keyword evidence="1" id="KW-0472">Membrane</keyword>
<sequence length="638" mass="70466">MKLSYRADIDGLRAVAVLSVILFHAHFSLFAGGFIGVDVFFVISGYLITSIILKHEGPIGPFLRAFYEGRIRRLLPPAIPVLLFSAVAGGYLLSTEAMEEFSNSLVAVLLFVSNWFFWDIAGYFDGPSHLKPLLHTWSLSVEEQFYLFFPVLLLTTARLSRAGRAGMVCAIIGLSFAINIYFVANNDLNSAFYNSFGRFWEMAVGGILAFRIIPAPRSALWQNVVGVTGLATIAGCIVFFDPTMAFPGFWALLPTIGTALVIQAQGGLASKLLSTKAFVAVGLISYALYLWHWPLFAFLNIIYGDPSSMQFAMAIAATFAISTISYFIIERPIRFRAVMPSRSQAVALFATASIVFIAFGVAGNVTNGFPWRLPDAANKYAKALKAQIRAQRRAALHNKCWIGANADFKAAEEPCVKSRDGRPRVLLVGDSHAAHLFDGLSRARPDLNVSLLASSSCTLSGYERIDQRRPACMALIDYLDQLRPGDFDGIIMTTREVLSDTYLRAFVNRAARLAEITSVHVVGPIQFYRPNMPELYEGMVGRLTRDLISSRFDAAVQDAQFQSNERYKELLAEKPAVNYISPLDTLCPKRKCKHFDKDGWPILIDNTHMGLAASHELAKEIGPRITIHNSVQAEAASR</sequence>
<proteinExistence type="predicted"/>
<dbReference type="GO" id="GO:0009103">
    <property type="term" value="P:lipopolysaccharide biosynthetic process"/>
    <property type="evidence" value="ECO:0007669"/>
    <property type="project" value="TreeGrafter"/>
</dbReference>
<feature type="transmembrane region" description="Helical" evidence="1">
    <location>
        <begin position="246"/>
        <end position="265"/>
    </location>
</feature>